<feature type="compositionally biased region" description="Polar residues" evidence="7">
    <location>
        <begin position="412"/>
        <end position="423"/>
    </location>
</feature>
<feature type="region of interest" description="Disordered" evidence="7">
    <location>
        <begin position="363"/>
        <end position="503"/>
    </location>
</feature>
<feature type="compositionally biased region" description="Low complexity" evidence="7">
    <location>
        <begin position="288"/>
        <end position="304"/>
    </location>
</feature>
<dbReference type="GO" id="GO:0004674">
    <property type="term" value="F:protein serine/threonine kinase activity"/>
    <property type="evidence" value="ECO:0007669"/>
    <property type="project" value="UniProtKB-KW"/>
</dbReference>
<protein>
    <recommendedName>
        <fullName evidence="1">non-specific serine/threonine protein kinase</fullName>
        <ecNumber evidence="1">2.7.11.1</ecNumber>
    </recommendedName>
</protein>
<feature type="domain" description="Protein kinase" evidence="9">
    <location>
        <begin position="1"/>
        <end position="246"/>
    </location>
</feature>
<evidence type="ECO:0000256" key="8">
    <source>
        <dbReference type="SAM" id="Phobius"/>
    </source>
</evidence>
<keyword evidence="5 10" id="KW-0418">Kinase</keyword>
<keyword evidence="8" id="KW-0812">Transmembrane</keyword>
<evidence type="ECO:0000313" key="10">
    <source>
        <dbReference type="EMBL" id="ASU85983.1"/>
    </source>
</evidence>
<dbReference type="Gene3D" id="3.30.200.20">
    <property type="entry name" value="Phosphorylase Kinase, domain 1"/>
    <property type="match status" value="1"/>
</dbReference>
<dbReference type="InterPro" id="IPR011009">
    <property type="entry name" value="Kinase-like_dom_sf"/>
</dbReference>
<keyword evidence="3" id="KW-0808">Transferase</keyword>
<feature type="compositionally biased region" description="Low complexity" evidence="7">
    <location>
        <begin position="425"/>
        <end position="436"/>
    </location>
</feature>
<evidence type="ECO:0000256" key="2">
    <source>
        <dbReference type="ARBA" id="ARBA00022527"/>
    </source>
</evidence>
<keyword evidence="8" id="KW-1133">Transmembrane helix</keyword>
<dbReference type="SMART" id="SM00220">
    <property type="entry name" value="S_TKc"/>
    <property type="match status" value="1"/>
</dbReference>
<dbReference type="GO" id="GO:0005524">
    <property type="term" value="F:ATP binding"/>
    <property type="evidence" value="ECO:0007669"/>
    <property type="project" value="UniProtKB-KW"/>
</dbReference>
<keyword evidence="6" id="KW-0067">ATP-binding</keyword>
<feature type="transmembrane region" description="Helical" evidence="8">
    <location>
        <begin position="334"/>
        <end position="356"/>
    </location>
</feature>
<dbReference type="OrthoDB" id="9762169at2"/>
<evidence type="ECO:0000256" key="7">
    <source>
        <dbReference type="SAM" id="MobiDB-lite"/>
    </source>
</evidence>
<feature type="compositionally biased region" description="Low complexity" evidence="7">
    <location>
        <begin position="372"/>
        <end position="396"/>
    </location>
</feature>
<gene>
    <name evidence="10" type="ORF">CDO52_02505</name>
</gene>
<accession>A0A223SD27</accession>
<dbReference type="PANTHER" id="PTHR43289:SF6">
    <property type="entry name" value="SERINE_THREONINE-PROTEIN KINASE NEKL-3"/>
    <property type="match status" value="1"/>
</dbReference>
<dbReference type="EC" id="2.7.11.1" evidence="1"/>
<dbReference type="SUPFAM" id="SSF56112">
    <property type="entry name" value="Protein kinase-like (PK-like)"/>
    <property type="match status" value="1"/>
</dbReference>
<dbReference type="Pfam" id="PF00069">
    <property type="entry name" value="Pkinase"/>
    <property type="match status" value="1"/>
</dbReference>
<evidence type="ECO:0000256" key="1">
    <source>
        <dbReference type="ARBA" id="ARBA00012513"/>
    </source>
</evidence>
<sequence>MGAVWQATDSLLNRSVAVKLLHPAQMAEPTARERFRTEGRITAGLSHPGIAQVYDYGEQDDRAFIVMELVPGEPLSSILKRNEGLEPSITLDIISQSAAALAAAHVRGVIHRDIKPGNLLVTEDGAVKLTDFGIARGNESVTLTQTGMVMGTAQYISPEQASGRPATCASDIYALGVVAYECLAGRPPFTSDTPLALALAHTREPPPPLPEDIPEALRAFVLGLLEKDPANRPGSAGEVAQAAQRLRGVVDSDQGGATTAMNIADPGQTAVFGANGETSPQASGAVPAASRTGSYAATGAASARGADDGGDRVQPLPPSGGRRTGRRGRPSPPIVIAAVVAAVIVVVGVAIAGSLWNNQEAKGRPVVEQGLSPSTESSPSPSQDKSPPPVVEQQPEQDSDPGGYQEPERDTGGQSQSPGSEKSMSPGTGSSPGPGDQPDDDGGSDSGDSTTEPGNGGDNGNGGGNGDSGNGGDNGGGDGGGDNGGSDSGSGGDSGMSDPGGTL</sequence>
<keyword evidence="4" id="KW-0547">Nucleotide-binding</keyword>
<evidence type="ECO:0000313" key="11">
    <source>
        <dbReference type="Proteomes" id="UP000215005"/>
    </source>
</evidence>
<feature type="compositionally biased region" description="Gly residues" evidence="7">
    <location>
        <begin position="454"/>
        <end position="494"/>
    </location>
</feature>
<dbReference type="Proteomes" id="UP000215005">
    <property type="component" value="Chromosome"/>
</dbReference>
<feature type="region of interest" description="Disordered" evidence="7">
    <location>
        <begin position="268"/>
        <end position="330"/>
    </location>
</feature>
<dbReference type="PROSITE" id="PS00108">
    <property type="entry name" value="PROTEIN_KINASE_ST"/>
    <property type="match status" value="1"/>
</dbReference>
<keyword evidence="11" id="KW-1185">Reference proteome</keyword>
<dbReference type="FunFam" id="1.10.510.10:FF:000021">
    <property type="entry name" value="Serine/threonine protein kinase"/>
    <property type="match status" value="1"/>
</dbReference>
<evidence type="ECO:0000256" key="6">
    <source>
        <dbReference type="ARBA" id="ARBA00022840"/>
    </source>
</evidence>
<organism evidence="10 11">
    <name type="scientific">Nocardiopsis gilva YIM 90087</name>
    <dbReference type="NCBI Taxonomy" id="1235441"/>
    <lineage>
        <taxon>Bacteria</taxon>
        <taxon>Bacillati</taxon>
        <taxon>Actinomycetota</taxon>
        <taxon>Actinomycetes</taxon>
        <taxon>Streptosporangiales</taxon>
        <taxon>Nocardiopsidaceae</taxon>
        <taxon>Nocardiopsis</taxon>
    </lineage>
</organism>
<dbReference type="Gene3D" id="1.10.510.10">
    <property type="entry name" value="Transferase(Phosphotransferase) domain 1"/>
    <property type="match status" value="1"/>
</dbReference>
<dbReference type="CDD" id="cd14014">
    <property type="entry name" value="STKc_PknB_like"/>
    <property type="match status" value="1"/>
</dbReference>
<keyword evidence="8" id="KW-0472">Membrane</keyword>
<reference evidence="10 11" key="1">
    <citation type="submission" date="2017-08" db="EMBL/GenBank/DDBJ databases">
        <title>The complete genome sequence of Nocardiopsis gilva YIM 90087.</title>
        <authorList>
            <person name="Yin M."/>
            <person name="Tang S."/>
        </authorList>
    </citation>
    <scope>NUCLEOTIDE SEQUENCE [LARGE SCALE GENOMIC DNA]</scope>
    <source>
        <strain evidence="10 11">YIM 90087</strain>
    </source>
</reference>
<dbReference type="InterPro" id="IPR000719">
    <property type="entry name" value="Prot_kinase_dom"/>
</dbReference>
<name>A0A223SD27_9ACTN</name>
<dbReference type="AlphaFoldDB" id="A0A223SD27"/>
<dbReference type="EMBL" id="CP022753">
    <property type="protein sequence ID" value="ASU85983.1"/>
    <property type="molecule type" value="Genomic_DNA"/>
</dbReference>
<dbReference type="InterPro" id="IPR008271">
    <property type="entry name" value="Ser/Thr_kinase_AS"/>
</dbReference>
<dbReference type="PANTHER" id="PTHR43289">
    <property type="entry name" value="MITOGEN-ACTIVATED PROTEIN KINASE KINASE KINASE 20-RELATED"/>
    <property type="match status" value="1"/>
</dbReference>
<evidence type="ECO:0000259" key="9">
    <source>
        <dbReference type="PROSITE" id="PS50011"/>
    </source>
</evidence>
<proteinExistence type="predicted"/>
<evidence type="ECO:0000256" key="5">
    <source>
        <dbReference type="ARBA" id="ARBA00022777"/>
    </source>
</evidence>
<evidence type="ECO:0000256" key="4">
    <source>
        <dbReference type="ARBA" id="ARBA00022741"/>
    </source>
</evidence>
<dbReference type="PROSITE" id="PS50011">
    <property type="entry name" value="PROTEIN_KINASE_DOM"/>
    <property type="match status" value="1"/>
</dbReference>
<evidence type="ECO:0000256" key="3">
    <source>
        <dbReference type="ARBA" id="ARBA00022679"/>
    </source>
</evidence>
<keyword evidence="2 10" id="KW-0723">Serine/threonine-protein kinase</keyword>
<dbReference type="KEGG" id="ngv:CDO52_02505"/>